<feature type="compositionally biased region" description="Acidic residues" evidence="11">
    <location>
        <begin position="44"/>
        <end position="53"/>
    </location>
</feature>
<dbReference type="Proteomes" id="UP000009022">
    <property type="component" value="Unassembled WGS sequence"/>
</dbReference>
<dbReference type="InterPro" id="IPR019385">
    <property type="entry name" value="PHAX_RNA-binding_domain"/>
</dbReference>
<evidence type="ECO:0000256" key="4">
    <source>
        <dbReference type="ARBA" id="ARBA00016856"/>
    </source>
</evidence>
<dbReference type="InterPro" id="IPR038092">
    <property type="entry name" value="PHAX_RNA-binding_sf"/>
</dbReference>
<keyword evidence="9" id="KW-0539">Nucleus</keyword>
<evidence type="ECO:0000256" key="5">
    <source>
        <dbReference type="ARBA" id="ARBA00022448"/>
    </source>
</evidence>
<dbReference type="CTD" id="6749904"/>
<dbReference type="Gene3D" id="1.10.10.1440">
    <property type="entry name" value="PHAX RNA-binding domain"/>
    <property type="match status" value="1"/>
</dbReference>
<dbReference type="eggNOG" id="KOG3948">
    <property type="taxonomic scope" value="Eukaryota"/>
</dbReference>
<organism evidence="13 14">
    <name type="scientific">Trichoplax adhaerens</name>
    <name type="common">Trichoplax reptans</name>
    <dbReference type="NCBI Taxonomy" id="10228"/>
    <lineage>
        <taxon>Eukaryota</taxon>
        <taxon>Metazoa</taxon>
        <taxon>Placozoa</taxon>
        <taxon>Uniplacotomia</taxon>
        <taxon>Trichoplacea</taxon>
        <taxon>Trichoplacidae</taxon>
        <taxon>Trichoplax</taxon>
    </lineage>
</organism>
<dbReference type="InterPro" id="IPR039047">
    <property type="entry name" value="PHAX"/>
</dbReference>
<dbReference type="PhylomeDB" id="B3RL54"/>
<dbReference type="InParanoid" id="B3RL54"/>
<dbReference type="GO" id="GO:0006408">
    <property type="term" value="P:snRNA export from nucleus"/>
    <property type="evidence" value="ECO:0007669"/>
    <property type="project" value="InterPro"/>
</dbReference>
<dbReference type="AlphaFoldDB" id="B3RL54"/>
<dbReference type="OrthoDB" id="20573at2759"/>
<keyword evidence="8" id="KW-0653">Protein transport</keyword>
<evidence type="ECO:0000256" key="10">
    <source>
        <dbReference type="ARBA" id="ARBA00030834"/>
    </source>
</evidence>
<evidence type="ECO:0000256" key="6">
    <source>
        <dbReference type="ARBA" id="ARBA00022490"/>
    </source>
</evidence>
<evidence type="ECO:0000256" key="1">
    <source>
        <dbReference type="ARBA" id="ARBA00004123"/>
    </source>
</evidence>
<keyword evidence="14" id="KW-1185">Reference proteome</keyword>
<dbReference type="GO" id="GO:0015031">
    <property type="term" value="P:protein transport"/>
    <property type="evidence" value="ECO:0007669"/>
    <property type="project" value="UniProtKB-KW"/>
</dbReference>
<dbReference type="KEGG" id="tad:TRIADDRAFT_51883"/>
<keyword evidence="7" id="KW-0694">RNA-binding</keyword>
<reference evidence="13 14" key="1">
    <citation type="journal article" date="2008" name="Nature">
        <title>The Trichoplax genome and the nature of placozoans.</title>
        <authorList>
            <person name="Srivastava M."/>
            <person name="Begovic E."/>
            <person name="Chapman J."/>
            <person name="Putnam N.H."/>
            <person name="Hellsten U."/>
            <person name="Kawashima T."/>
            <person name="Kuo A."/>
            <person name="Mitros T."/>
            <person name="Salamov A."/>
            <person name="Carpenter M.L."/>
            <person name="Signorovitch A.Y."/>
            <person name="Moreno M.A."/>
            <person name="Kamm K."/>
            <person name="Grimwood J."/>
            <person name="Schmutz J."/>
            <person name="Shapiro H."/>
            <person name="Grigoriev I.V."/>
            <person name="Buss L.W."/>
            <person name="Schierwater B."/>
            <person name="Dellaporta S.L."/>
            <person name="Rokhsar D.S."/>
        </authorList>
    </citation>
    <scope>NUCLEOTIDE SEQUENCE [LARGE SCALE GENOMIC DNA]</scope>
    <source>
        <strain evidence="13 14">Grell-BS-1999</strain>
    </source>
</reference>
<proteinExistence type="inferred from homology"/>
<evidence type="ECO:0000313" key="13">
    <source>
        <dbReference type="EMBL" id="EDV28704.1"/>
    </source>
</evidence>
<dbReference type="GO" id="GO:0003723">
    <property type="term" value="F:RNA binding"/>
    <property type="evidence" value="ECO:0007669"/>
    <property type="project" value="UniProtKB-KW"/>
</dbReference>
<gene>
    <name evidence="13" type="ORF">TRIADDRAFT_51883</name>
</gene>
<dbReference type="GeneID" id="6749904"/>
<dbReference type="STRING" id="10228.B3RL54"/>
<comment type="similarity">
    <text evidence="3">Belongs to the PHAX family.</text>
</comment>
<keyword evidence="5" id="KW-0813">Transport</keyword>
<evidence type="ECO:0000256" key="2">
    <source>
        <dbReference type="ARBA" id="ARBA00004496"/>
    </source>
</evidence>
<evidence type="ECO:0000256" key="9">
    <source>
        <dbReference type="ARBA" id="ARBA00023242"/>
    </source>
</evidence>
<evidence type="ECO:0000313" key="14">
    <source>
        <dbReference type="Proteomes" id="UP000009022"/>
    </source>
</evidence>
<evidence type="ECO:0000256" key="7">
    <source>
        <dbReference type="ARBA" id="ARBA00022884"/>
    </source>
</evidence>
<dbReference type="RefSeq" id="XP_002107906.1">
    <property type="nucleotide sequence ID" value="XM_002107870.1"/>
</dbReference>
<dbReference type="PANTHER" id="PTHR13135">
    <property type="entry name" value="CYTOSOLIC RESINIFERATOXIN BINDING PROTEIN RBP-26"/>
    <property type="match status" value="1"/>
</dbReference>
<feature type="region of interest" description="Disordered" evidence="11">
    <location>
        <begin position="44"/>
        <end position="97"/>
    </location>
</feature>
<name>B3RL54_TRIAD</name>
<dbReference type="EMBL" id="DS985241">
    <property type="protein sequence ID" value="EDV28704.1"/>
    <property type="molecule type" value="Genomic_DNA"/>
</dbReference>
<feature type="domain" description="Phosphorylated adapter RNA export protein RNA-binding" evidence="12">
    <location>
        <begin position="132"/>
        <end position="215"/>
    </location>
</feature>
<comment type="subcellular location">
    <subcellularLocation>
        <location evidence="2">Cytoplasm</location>
    </subcellularLocation>
    <subcellularLocation>
        <location evidence="1">Nucleus</location>
    </subcellularLocation>
</comment>
<keyword evidence="6" id="KW-0963">Cytoplasm</keyword>
<dbReference type="GO" id="GO:0005737">
    <property type="term" value="C:cytoplasm"/>
    <property type="evidence" value="ECO:0007669"/>
    <property type="project" value="UniProtKB-SubCell"/>
</dbReference>
<dbReference type="GO" id="GO:0005634">
    <property type="term" value="C:nucleus"/>
    <property type="evidence" value="ECO:0007669"/>
    <property type="project" value="UniProtKB-SubCell"/>
</dbReference>
<protein>
    <recommendedName>
        <fullName evidence="4">Phosphorylated adapter RNA export protein</fullName>
    </recommendedName>
    <alternativeName>
        <fullName evidence="10">RNA U small nuclear RNA export adapter protein</fullName>
    </alternativeName>
</protein>
<sequence>MDLSDILEPGEISDDILTDAANDSYNIKDEENVSPLVLNQADFEVDYQDENTDEATLPKLQEKHQKRHQQNCASESEESSSDEDKAWQRKKHKTEGDVTNTKGALALQSKVLPADWLQLDLLQKFKISNDRIAKSIAHHLHEPKVQLVQDVVNMIGVEKALLLTRFTLAIQKGGGMLTKDGKRKRYPGGVFLYLLGSAGIIEDATYKEIIKRDRQRQKYAKAQYKERNDKS</sequence>
<evidence type="ECO:0000256" key="3">
    <source>
        <dbReference type="ARBA" id="ARBA00006094"/>
    </source>
</evidence>
<evidence type="ECO:0000256" key="11">
    <source>
        <dbReference type="SAM" id="MobiDB-lite"/>
    </source>
</evidence>
<evidence type="ECO:0000256" key="8">
    <source>
        <dbReference type="ARBA" id="ARBA00022927"/>
    </source>
</evidence>
<dbReference type="HOGENOM" id="CLU_1201193_0_0_1"/>
<dbReference type="Pfam" id="PF10258">
    <property type="entry name" value="PHAX_RNA-bd"/>
    <property type="match status" value="1"/>
</dbReference>
<accession>B3RL54</accession>
<evidence type="ECO:0000259" key="12">
    <source>
        <dbReference type="Pfam" id="PF10258"/>
    </source>
</evidence>
<dbReference type="PANTHER" id="PTHR13135:SF0">
    <property type="entry name" value="PHOSPHORYLATED ADAPTER RNA EXPORT PROTEIN"/>
    <property type="match status" value="1"/>
</dbReference>